<dbReference type="PANTHER" id="PTHR15071:SF0">
    <property type="entry name" value="MANNOSE 6-PHOSPHATE RECEPTOR-LIKE PROTEIN 1"/>
    <property type="match status" value="1"/>
</dbReference>
<sequence>MYSYLVHCFKLHQLITALFLIIALSTKDLKADTANSNQTKAGTKFDPFHLSWTSESTRFDFVFTINGTISNLVKLDSDPSNYLTSSLKGCANHAACLFRNGTHLESFHVDNEKSHESVFTHVATNQTASAVSPSDKCDIGNKLTITHYCSTHWNPPNYQFRINCHHRIEWHSPLTCHANATNHEHPCHIYEPSGKLIDLTPWILSNGSSYKIDTSNTTIKHFNLNVCNEAHEPCGPNVAACFVDDQLNIVESGYNNLTSIKYDEKDQTVLLTSLGHYKQHCDDSRVKTVTRFICKNKVIANTRPRLVRSTACESIVEWPTVHACPVPDVVVPGNNCSIDYKPLGIKFDIKKLTNNQTQVEIPGIKLDGKNKTMIVGICQPIPKTYQCEGKLNSNTKACLIDASVTSSARSANDSMIVGTVTKSSIRLSDDKIYLESRAVNGTCSETVRKDFNITQQVGTRIEFVCSPKTQDKPTFLGYDDCTYVFKWGSPLLCLEAFSGPVDPVQPTKDTKLPQLVDITKQFTNIKIKDVIKNDDQKFKLNNQEATKLDERPPKPSVNSKASGNNSQPKMNGVHKFFMISLIVLSFGAFIVVIFVLDKKTRLRVTLRQARQAFQSNNQQPYSRVINDLDL</sequence>
<dbReference type="InterPro" id="IPR009011">
    <property type="entry name" value="Man6P_isomerase_rcpt-bd_dom_sf"/>
</dbReference>
<evidence type="ECO:0000256" key="7">
    <source>
        <dbReference type="ARBA" id="ARBA00023157"/>
    </source>
</evidence>
<protein>
    <submittedName>
        <fullName evidence="12">Cation-independent mannose-6-phosphate receptor</fullName>
    </submittedName>
</protein>
<dbReference type="AlphaFoldDB" id="A0A6G1S980"/>
<evidence type="ECO:0000313" key="12">
    <source>
        <dbReference type="EMBL" id="MDE47064.1"/>
    </source>
</evidence>
<evidence type="ECO:0000256" key="1">
    <source>
        <dbReference type="ARBA" id="ARBA00004308"/>
    </source>
</evidence>
<keyword evidence="12" id="KW-0675">Receptor</keyword>
<keyword evidence="4 10" id="KW-0732">Signal</keyword>
<keyword evidence="2" id="KW-0813">Transport</keyword>
<evidence type="ECO:0000256" key="5">
    <source>
        <dbReference type="ARBA" id="ARBA00022989"/>
    </source>
</evidence>
<keyword evidence="6 9" id="KW-0472">Membrane</keyword>
<proteinExistence type="predicted"/>
<dbReference type="GO" id="GO:0007041">
    <property type="term" value="P:lysosomal transport"/>
    <property type="evidence" value="ECO:0007669"/>
    <property type="project" value="InterPro"/>
</dbReference>
<feature type="domain" description="MRH" evidence="11">
    <location>
        <begin position="185"/>
        <end position="326"/>
    </location>
</feature>
<dbReference type="GO" id="GO:0000139">
    <property type="term" value="C:Golgi membrane"/>
    <property type="evidence" value="ECO:0007669"/>
    <property type="project" value="UniProtKB-SubCell"/>
</dbReference>
<dbReference type="Pfam" id="PF00878">
    <property type="entry name" value="CIMR"/>
    <property type="match status" value="2"/>
</dbReference>
<organism evidence="12">
    <name type="scientific">Aceria tosichella</name>
    <name type="common">wheat curl mite</name>
    <dbReference type="NCBI Taxonomy" id="561515"/>
    <lineage>
        <taxon>Eukaryota</taxon>
        <taxon>Metazoa</taxon>
        <taxon>Ecdysozoa</taxon>
        <taxon>Arthropoda</taxon>
        <taxon>Chelicerata</taxon>
        <taxon>Arachnida</taxon>
        <taxon>Acari</taxon>
        <taxon>Acariformes</taxon>
        <taxon>Trombidiformes</taxon>
        <taxon>Prostigmata</taxon>
        <taxon>Eupodina</taxon>
        <taxon>Eriophyoidea</taxon>
        <taxon>Eriophyidae</taxon>
        <taxon>Eriophyinae</taxon>
        <taxon>Aceriini</taxon>
        <taxon>Aceria</taxon>
    </lineage>
</organism>
<reference evidence="12" key="1">
    <citation type="submission" date="2018-10" db="EMBL/GenBank/DDBJ databases">
        <title>Transcriptome assembly of Aceria tosichella (Wheat curl mite) Type 2.</title>
        <authorList>
            <person name="Scully E.D."/>
            <person name="Geib S.M."/>
            <person name="Palmer N.A."/>
            <person name="Gupta A.K."/>
            <person name="Sarath G."/>
            <person name="Tatineni S."/>
        </authorList>
    </citation>
    <scope>NUCLEOTIDE SEQUENCE</scope>
    <source>
        <strain evidence="12">LincolnNE</strain>
    </source>
</reference>
<feature type="chain" id="PRO_5026131110" evidence="10">
    <location>
        <begin position="32"/>
        <end position="630"/>
    </location>
</feature>
<evidence type="ECO:0000256" key="9">
    <source>
        <dbReference type="SAM" id="Phobius"/>
    </source>
</evidence>
<gene>
    <name evidence="12" type="primary">IGF2R</name>
    <name evidence="12" type="ORF">g.2071</name>
</gene>
<dbReference type="InterPro" id="IPR044865">
    <property type="entry name" value="MRH_dom"/>
</dbReference>
<evidence type="ECO:0000256" key="8">
    <source>
        <dbReference type="SAM" id="MobiDB-lite"/>
    </source>
</evidence>
<dbReference type="GO" id="GO:0005537">
    <property type="term" value="F:D-mannose binding"/>
    <property type="evidence" value="ECO:0007669"/>
    <property type="project" value="InterPro"/>
</dbReference>
<evidence type="ECO:0000259" key="11">
    <source>
        <dbReference type="PROSITE" id="PS51914"/>
    </source>
</evidence>
<dbReference type="PANTHER" id="PTHR15071">
    <property type="entry name" value="MANNOSE-6-PHOSPHATE RECEPTOR FAMILY MEMBER"/>
    <property type="match status" value="1"/>
</dbReference>
<accession>A0A6G1S980</accession>
<dbReference type="PROSITE" id="PS51914">
    <property type="entry name" value="MRH"/>
    <property type="match status" value="2"/>
</dbReference>
<evidence type="ECO:0000256" key="6">
    <source>
        <dbReference type="ARBA" id="ARBA00023136"/>
    </source>
</evidence>
<evidence type="ECO:0000256" key="10">
    <source>
        <dbReference type="SAM" id="SignalP"/>
    </source>
</evidence>
<dbReference type="SUPFAM" id="SSF50911">
    <property type="entry name" value="Mannose 6-phosphate receptor domain"/>
    <property type="match status" value="2"/>
</dbReference>
<evidence type="ECO:0000256" key="2">
    <source>
        <dbReference type="ARBA" id="ARBA00022448"/>
    </source>
</evidence>
<name>A0A6G1S980_9ACAR</name>
<comment type="subcellular location">
    <subcellularLocation>
        <location evidence="1">Endomembrane system</location>
    </subcellularLocation>
</comment>
<feature type="region of interest" description="Disordered" evidence="8">
    <location>
        <begin position="543"/>
        <end position="566"/>
    </location>
</feature>
<keyword evidence="7" id="KW-1015">Disulfide bond</keyword>
<dbReference type="Gene3D" id="2.70.130.10">
    <property type="entry name" value="Mannose-6-phosphate receptor binding domain"/>
    <property type="match status" value="2"/>
</dbReference>
<dbReference type="SMART" id="SM01404">
    <property type="entry name" value="CIMR"/>
    <property type="match status" value="2"/>
</dbReference>
<dbReference type="InterPro" id="IPR000479">
    <property type="entry name" value="CIMR_rpt"/>
</dbReference>
<dbReference type="GO" id="GO:0038023">
    <property type="term" value="F:signaling receptor activity"/>
    <property type="evidence" value="ECO:0007669"/>
    <property type="project" value="InterPro"/>
</dbReference>
<dbReference type="EMBL" id="GGYP01002293">
    <property type="protein sequence ID" value="MDE47064.1"/>
    <property type="molecule type" value="Transcribed_RNA"/>
</dbReference>
<evidence type="ECO:0000256" key="4">
    <source>
        <dbReference type="ARBA" id="ARBA00022729"/>
    </source>
</evidence>
<feature type="transmembrane region" description="Helical" evidence="9">
    <location>
        <begin position="576"/>
        <end position="596"/>
    </location>
</feature>
<feature type="domain" description="MRH" evidence="11">
    <location>
        <begin position="334"/>
        <end position="495"/>
    </location>
</feature>
<keyword evidence="5 9" id="KW-1133">Transmembrane helix</keyword>
<feature type="signal peptide" evidence="10">
    <location>
        <begin position="1"/>
        <end position="31"/>
    </location>
</feature>
<evidence type="ECO:0000256" key="3">
    <source>
        <dbReference type="ARBA" id="ARBA00022692"/>
    </source>
</evidence>
<keyword evidence="3 9" id="KW-0812">Transmembrane</keyword>
<feature type="compositionally biased region" description="Polar residues" evidence="8">
    <location>
        <begin position="556"/>
        <end position="566"/>
    </location>
</feature>
<dbReference type="GO" id="GO:0010008">
    <property type="term" value="C:endosome membrane"/>
    <property type="evidence" value="ECO:0007669"/>
    <property type="project" value="UniProtKB-SubCell"/>
</dbReference>